<evidence type="ECO:0008006" key="10">
    <source>
        <dbReference type="Google" id="ProtNLM"/>
    </source>
</evidence>
<evidence type="ECO:0000256" key="1">
    <source>
        <dbReference type="ARBA" id="ARBA00022670"/>
    </source>
</evidence>
<dbReference type="InterPro" id="IPR032865">
    <property type="entry name" value="Prok-E2_A"/>
</dbReference>
<keyword evidence="5" id="KW-0482">Metalloprotease</keyword>
<dbReference type="AlphaFoldDB" id="A0A3M3BCA4"/>
<dbReference type="EMBL" id="RBOC01000086">
    <property type="protein sequence ID" value="RMM09896.1"/>
    <property type="molecule type" value="Genomic_DNA"/>
</dbReference>
<keyword evidence="1" id="KW-0645">Protease</keyword>
<feature type="domain" description="JAB" evidence="7">
    <location>
        <begin position="618"/>
        <end position="733"/>
    </location>
</feature>
<reference evidence="8 9" key="1">
    <citation type="submission" date="2018-08" db="EMBL/GenBank/DDBJ databases">
        <title>Recombination of ecologically and evolutionarily significant loci maintains genetic cohesion in the Pseudomonas syringae species complex.</title>
        <authorList>
            <person name="Dillon M."/>
            <person name="Thakur S."/>
            <person name="Almeida R.N.D."/>
            <person name="Weir B.S."/>
            <person name="Guttman D.S."/>
        </authorList>
    </citation>
    <scope>NUCLEOTIDE SEQUENCE [LARGE SCALE GENOMIC DNA]</scope>
    <source>
        <strain evidence="8 9">ICMP 4086</strain>
    </source>
</reference>
<dbReference type="InterPro" id="IPR035985">
    <property type="entry name" value="Ubiquitin-activating_enz"/>
</dbReference>
<dbReference type="GO" id="GO:0046872">
    <property type="term" value="F:metal ion binding"/>
    <property type="evidence" value="ECO:0007669"/>
    <property type="project" value="UniProtKB-KW"/>
</dbReference>
<dbReference type="Pfam" id="PF14464">
    <property type="entry name" value="Prok-JAB"/>
    <property type="match status" value="1"/>
</dbReference>
<evidence type="ECO:0000256" key="4">
    <source>
        <dbReference type="ARBA" id="ARBA00022833"/>
    </source>
</evidence>
<dbReference type="RefSeq" id="WP_117140667.1">
    <property type="nucleotide sequence ID" value="NZ_RBOC01000086.1"/>
</dbReference>
<dbReference type="Pfam" id="PF14457">
    <property type="entry name" value="Prok-E2_A"/>
    <property type="match status" value="1"/>
</dbReference>
<protein>
    <recommendedName>
        <fullName evidence="10">Thiamine biosynthesis protein ThiF</fullName>
    </recommendedName>
</protein>
<accession>A0A3M3BCA4</accession>
<sequence length="746" mass="81474">MEEYFELRGGAEVDASALQLPRAVRLLDAVKRHRDYAPVRLLRFGVEGASNTECILVDVECDGIAPKNSAGIRYRERLALCVPDDLKTPIEVLALRKDFPLLMHQNQGPPGAPASLCLYFESAISVARTWTPQGFLRRVQWWLEKSSTGELHAADQPLEQLFFASKFELVLPWNMQALQQNPTSRFSIARSEDRRDQGFTCFLDVLSEERQGSGVVAHIELTLPPVVHGFVERDPATLGQLAEMLSRRNTDLLSILKAELQGQVGELGLAVLPENKWTIILLHIPICRIAGAEPEAITQRALLVPVGASSLGVAVGALFLHEGRYFRDLMNTQPSDVWQEQIVIPMDVLYRNSGTAARMQSGIVAQGPAAVLVGAGSLGSAMLNLWGRSGWGRWTVIDKDHIRPHNLSRHVAFTQQIGESKAKVAAKLHELAVAGATSITAIDADASDFNQELISQALSTAELVIDVSTTLEYPRSTSDRDDFARHMSAFVTPNGEAAVLLVEDRKRTCRLRTLEAQYYRALIQEAWGAAHLSGEAGTFWSGAGCRDISVVMPYSRILAHASTLAEQVQTGAEADKALIRVWHRDPVLGGVTVHDVSASPEQCMELGDFRVFIDHGVEHQLRVLRNEGFPNETGGILLGYYDFNIGAAVVVAGLPASPDSQGTPHSFKRGVVGQVEALKEAAERTGGMVSYIGDWHSHPPGHSAAPSQHDLIQLAHLALGMADDGLPAIQLIVGERDMHILQAEVK</sequence>
<evidence type="ECO:0000256" key="2">
    <source>
        <dbReference type="ARBA" id="ARBA00022723"/>
    </source>
</evidence>
<evidence type="ECO:0000256" key="3">
    <source>
        <dbReference type="ARBA" id="ARBA00022801"/>
    </source>
</evidence>
<dbReference type="Pfam" id="PF00899">
    <property type="entry name" value="ThiF"/>
    <property type="match status" value="1"/>
</dbReference>
<keyword evidence="2" id="KW-0479">Metal-binding</keyword>
<proteinExistence type="predicted"/>
<gene>
    <name evidence="8" type="ORF">ALQ84_200009</name>
</gene>
<evidence type="ECO:0000259" key="7">
    <source>
        <dbReference type="Pfam" id="PF14464"/>
    </source>
</evidence>
<dbReference type="Gene3D" id="3.40.140.10">
    <property type="entry name" value="Cytidine Deaminase, domain 2"/>
    <property type="match status" value="1"/>
</dbReference>
<dbReference type="Gene3D" id="3.40.50.720">
    <property type="entry name" value="NAD(P)-binding Rossmann-like Domain"/>
    <property type="match status" value="1"/>
</dbReference>
<dbReference type="Proteomes" id="UP000278587">
    <property type="component" value="Unassembled WGS sequence"/>
</dbReference>
<dbReference type="GO" id="GO:0006508">
    <property type="term" value="P:proteolysis"/>
    <property type="evidence" value="ECO:0007669"/>
    <property type="project" value="UniProtKB-KW"/>
</dbReference>
<dbReference type="GO" id="GO:0008641">
    <property type="term" value="F:ubiquitin-like modifier activating enzyme activity"/>
    <property type="evidence" value="ECO:0007669"/>
    <property type="project" value="InterPro"/>
</dbReference>
<evidence type="ECO:0000256" key="5">
    <source>
        <dbReference type="ARBA" id="ARBA00023049"/>
    </source>
</evidence>
<comment type="caution">
    <text evidence="8">The sequence shown here is derived from an EMBL/GenBank/DDBJ whole genome shotgun (WGS) entry which is preliminary data.</text>
</comment>
<dbReference type="SUPFAM" id="SSF69572">
    <property type="entry name" value="Activating enzymes of the ubiquitin-like proteins"/>
    <property type="match status" value="1"/>
</dbReference>
<dbReference type="SUPFAM" id="SSF102712">
    <property type="entry name" value="JAB1/MPN domain"/>
    <property type="match status" value="1"/>
</dbReference>
<evidence type="ECO:0000313" key="8">
    <source>
        <dbReference type="EMBL" id="RMM09896.1"/>
    </source>
</evidence>
<evidence type="ECO:0000313" key="9">
    <source>
        <dbReference type="Proteomes" id="UP000278587"/>
    </source>
</evidence>
<dbReference type="InterPro" id="IPR028090">
    <property type="entry name" value="JAB_dom_prok"/>
</dbReference>
<dbReference type="GO" id="GO:0008237">
    <property type="term" value="F:metallopeptidase activity"/>
    <property type="evidence" value="ECO:0007669"/>
    <property type="project" value="UniProtKB-KW"/>
</dbReference>
<name>A0A3M3BCA4_9PSED</name>
<evidence type="ECO:0000259" key="6">
    <source>
        <dbReference type="Pfam" id="PF00899"/>
    </source>
</evidence>
<keyword evidence="3" id="KW-0378">Hydrolase</keyword>
<feature type="domain" description="THIF-type NAD/FAD binding fold" evidence="6">
    <location>
        <begin position="371"/>
        <end position="466"/>
    </location>
</feature>
<keyword evidence="4" id="KW-0862">Zinc</keyword>
<organism evidence="8 9">
    <name type="scientific">Pseudomonas caricapapayae</name>
    <dbReference type="NCBI Taxonomy" id="46678"/>
    <lineage>
        <taxon>Bacteria</taxon>
        <taxon>Pseudomonadati</taxon>
        <taxon>Pseudomonadota</taxon>
        <taxon>Gammaproteobacteria</taxon>
        <taxon>Pseudomonadales</taxon>
        <taxon>Pseudomonadaceae</taxon>
        <taxon>Pseudomonas</taxon>
    </lineage>
</organism>
<dbReference type="InterPro" id="IPR000594">
    <property type="entry name" value="ThiF_NAD_FAD-bd"/>
</dbReference>